<comment type="caution">
    <text evidence="1">The sequence shown here is derived from an EMBL/GenBank/DDBJ whole genome shotgun (WGS) entry which is preliminary data.</text>
</comment>
<evidence type="ECO:0000313" key="1">
    <source>
        <dbReference type="EMBL" id="MBC8752647.1"/>
    </source>
</evidence>
<dbReference type="Proteomes" id="UP000736373">
    <property type="component" value="Unassembled WGS sequence"/>
</dbReference>
<accession>A0ABR7Q2C8</accession>
<keyword evidence="2" id="KW-1185">Reference proteome</keyword>
<sequence length="79" mass="9274">MTDKPDPDELKGPGGLALRQIHEQVQRSVECDREEQVKRNTTAAQQGRWQRWVRYMWARSGRRFDTKCAGRDCRVGSKR</sequence>
<reference evidence="1 2" key="1">
    <citation type="submission" date="2019-09" db="EMBL/GenBank/DDBJ databases">
        <title>Paraburkholderia podalyriae sp. nov., A South African Podalyria-associated rhizobium.</title>
        <authorList>
            <person name="Mavima L."/>
            <person name="Beukes C.W."/>
            <person name="Palmer M."/>
            <person name="De Meyer S.E."/>
            <person name="James E.K."/>
            <person name="Maluk M."/>
            <person name="Avontuur J.R."/>
            <person name="Chan W.Y."/>
            <person name="Venter S.N."/>
            <person name="Steenkamp E.T."/>
        </authorList>
    </citation>
    <scope>NUCLEOTIDE SEQUENCE [LARGE SCALE GENOMIC DNA]</scope>
    <source>
        <strain evidence="1 2">WC7.3b</strain>
    </source>
</reference>
<gene>
    <name evidence="1" type="ORF">F6X42_41655</name>
</gene>
<proteinExistence type="predicted"/>
<name>A0ABR7Q2C8_9BURK</name>
<dbReference type="EMBL" id="VZQQ01000126">
    <property type="protein sequence ID" value="MBC8752647.1"/>
    <property type="molecule type" value="Genomic_DNA"/>
</dbReference>
<evidence type="ECO:0000313" key="2">
    <source>
        <dbReference type="Proteomes" id="UP000736373"/>
    </source>
</evidence>
<organism evidence="1 2">
    <name type="scientific">Paraburkholderia podalyriae</name>
    <dbReference type="NCBI Taxonomy" id="1938811"/>
    <lineage>
        <taxon>Bacteria</taxon>
        <taxon>Pseudomonadati</taxon>
        <taxon>Pseudomonadota</taxon>
        <taxon>Betaproteobacteria</taxon>
        <taxon>Burkholderiales</taxon>
        <taxon>Burkholderiaceae</taxon>
        <taxon>Paraburkholderia</taxon>
    </lineage>
</organism>
<protein>
    <submittedName>
        <fullName evidence="1">Uncharacterized protein</fullName>
    </submittedName>
</protein>